<sequence length="74" mass="8612">MPTESVAVFVARVKTFLFMSPHSGLIQYCLKTTLLFSASFEYFRVQAASFHTMQHLAMFTMLDFDPETERKLLR</sequence>
<reference evidence="1 2" key="1">
    <citation type="submission" date="2013-11" db="EMBL/GenBank/DDBJ databases">
        <title>Opisthorchis viverrini - life in the bile duct.</title>
        <authorList>
            <person name="Young N.D."/>
            <person name="Nagarajan N."/>
            <person name="Lin S.J."/>
            <person name="Korhonen P.K."/>
            <person name="Jex A.R."/>
            <person name="Hall R.S."/>
            <person name="Safavi-Hemami H."/>
            <person name="Kaewkong W."/>
            <person name="Bertrand D."/>
            <person name="Gao S."/>
            <person name="Seet Q."/>
            <person name="Wongkham S."/>
            <person name="Teh B.T."/>
            <person name="Wongkham C."/>
            <person name="Intapan P.M."/>
            <person name="Maleewong W."/>
            <person name="Yang X."/>
            <person name="Hu M."/>
            <person name="Wang Z."/>
            <person name="Hofmann A."/>
            <person name="Sternberg P.W."/>
            <person name="Tan P."/>
            <person name="Wang J."/>
            <person name="Gasser R.B."/>
        </authorList>
    </citation>
    <scope>NUCLEOTIDE SEQUENCE [LARGE SCALE GENOMIC DNA]</scope>
</reference>
<dbReference type="RefSeq" id="XP_009167509.1">
    <property type="nucleotide sequence ID" value="XM_009169245.1"/>
</dbReference>
<dbReference type="EMBL" id="KL596693">
    <property type="protein sequence ID" value="KER28697.1"/>
    <property type="molecule type" value="Genomic_DNA"/>
</dbReference>
<organism evidence="1 2">
    <name type="scientific">Opisthorchis viverrini</name>
    <name type="common">Southeast Asian liver fluke</name>
    <dbReference type="NCBI Taxonomy" id="6198"/>
    <lineage>
        <taxon>Eukaryota</taxon>
        <taxon>Metazoa</taxon>
        <taxon>Spiralia</taxon>
        <taxon>Lophotrochozoa</taxon>
        <taxon>Platyhelminthes</taxon>
        <taxon>Trematoda</taxon>
        <taxon>Digenea</taxon>
        <taxon>Opisthorchiida</taxon>
        <taxon>Opisthorchiata</taxon>
        <taxon>Opisthorchiidae</taxon>
        <taxon>Opisthorchis</taxon>
    </lineage>
</organism>
<dbReference type="KEGG" id="ovi:T265_04490"/>
<dbReference type="CTD" id="20318672"/>
<name>A0A074ZSA9_OPIVI</name>
<protein>
    <submittedName>
        <fullName evidence="1">Uncharacterized protein</fullName>
    </submittedName>
</protein>
<gene>
    <name evidence="1" type="ORF">T265_04490</name>
</gene>
<dbReference type="AlphaFoldDB" id="A0A074ZSA9"/>
<dbReference type="Proteomes" id="UP000054324">
    <property type="component" value="Unassembled WGS sequence"/>
</dbReference>
<proteinExistence type="predicted"/>
<evidence type="ECO:0000313" key="2">
    <source>
        <dbReference type="Proteomes" id="UP000054324"/>
    </source>
</evidence>
<keyword evidence="2" id="KW-1185">Reference proteome</keyword>
<evidence type="ECO:0000313" key="1">
    <source>
        <dbReference type="EMBL" id="KER28697.1"/>
    </source>
</evidence>
<accession>A0A074ZSA9</accession>
<dbReference type="GeneID" id="20318672"/>